<evidence type="ECO:0000259" key="3">
    <source>
        <dbReference type="Pfam" id="PF17761"/>
    </source>
</evidence>
<keyword evidence="5" id="KW-1185">Reference proteome</keyword>
<dbReference type="AlphaFoldDB" id="A0A0A7LCY6"/>
<dbReference type="Pfam" id="PF17761">
    <property type="entry name" value="DUF1016_N"/>
    <property type="match status" value="1"/>
</dbReference>
<dbReference type="InterPro" id="IPR009362">
    <property type="entry name" value="YhcG_C"/>
</dbReference>
<dbReference type="Pfam" id="PF06250">
    <property type="entry name" value="YhcG_C"/>
    <property type="match status" value="1"/>
</dbReference>
<reference evidence="4 5" key="1">
    <citation type="journal article" date="2014" name="Appl. Environ. Microbiol.">
        <title>Comparative Genome Analysis of 'Candidatus Methanoplasma termitum' Indicates a New Mode of Energy Metabolism in the Seventh Order of Methanogens.</title>
        <authorList>
            <person name="Lang K."/>
            <person name="Schuldes J."/>
            <person name="Klingl A."/>
            <person name="Poehlein A."/>
            <person name="Daniel R."/>
            <person name="Brune A."/>
        </authorList>
    </citation>
    <scope>NUCLEOTIDE SEQUENCE [LARGE SCALE GENOMIC DNA]</scope>
    <source>
        <strain evidence="5">Mpt1</strain>
    </source>
</reference>
<gene>
    <name evidence="4" type="ORF">Mpt1_c10000</name>
</gene>
<feature type="region of interest" description="Disordered" evidence="1">
    <location>
        <begin position="347"/>
        <end position="373"/>
    </location>
</feature>
<dbReference type="RefSeq" id="WP_082007258.1">
    <property type="nucleotide sequence ID" value="NZ_CP010070.1"/>
</dbReference>
<accession>A0A0A7LCY6</accession>
<dbReference type="Proteomes" id="UP000030787">
    <property type="component" value="Chromosome"/>
</dbReference>
<feature type="domain" description="YhcG N-terminal" evidence="3">
    <location>
        <begin position="33"/>
        <end position="168"/>
    </location>
</feature>
<dbReference type="PANTHER" id="PTHR30547:SF5">
    <property type="entry name" value="NUCLEASE YHCG-RELATED"/>
    <property type="match status" value="1"/>
</dbReference>
<feature type="domain" description="YhcG PDDEXK nuclease" evidence="2">
    <location>
        <begin position="186"/>
        <end position="335"/>
    </location>
</feature>
<dbReference type="HOGENOM" id="CLU_046640_1_1_2"/>
<proteinExistence type="predicted"/>
<feature type="compositionally biased region" description="Polar residues" evidence="1">
    <location>
        <begin position="9"/>
        <end position="22"/>
    </location>
</feature>
<dbReference type="GeneID" id="24818661"/>
<evidence type="ECO:0000259" key="2">
    <source>
        <dbReference type="Pfam" id="PF06250"/>
    </source>
</evidence>
<name>A0A0A7LCY6_9ARCH</name>
<feature type="compositionally biased region" description="Basic and acidic residues" evidence="1">
    <location>
        <begin position="357"/>
        <end position="373"/>
    </location>
</feature>
<dbReference type="InterPro" id="IPR041527">
    <property type="entry name" value="YhcG_N"/>
</dbReference>
<evidence type="ECO:0000256" key="1">
    <source>
        <dbReference type="SAM" id="MobiDB-lite"/>
    </source>
</evidence>
<sequence length="373" mass="43665">MSGRRSKAPQESGTQLPDNAGQQIDENDLFENIAAIIEHRKRRAYDHVNQEVTMMFWEVGQYINSTILENKRADYGKKILTTLSAKLVTTYGQSFTERNLYRMMLFAERFANPEILPALSAKLSWSHFIELLPLKSDEARLYYANDAIARNYGVQELRRQISRKAYERQEIANTEISEQSVIPFNVFKDPYLLDIFDLKENFHEADLEKAILAGLESFILEFGNGFTFVERQKRMIIDGEDIVLDLLFFHRKHKRLVAVEVKIGRFKAEYMGQMLLYLKWLNRYERKEGEEQPIGLILCTSANRKKVELLEMDKAGIGVAEYWTDLPPKEEFERKIKEIAAEAKERLERRKGMPRSDVPKQIDHYYEAKDDDE</sequence>
<dbReference type="KEGG" id="mear:Mpt1_c10000"/>
<protein>
    <recommendedName>
        <fullName evidence="6">DUF1016 domain-containing protein</fullName>
    </recommendedName>
</protein>
<evidence type="ECO:0008006" key="6">
    <source>
        <dbReference type="Google" id="ProtNLM"/>
    </source>
</evidence>
<feature type="region of interest" description="Disordered" evidence="1">
    <location>
        <begin position="1"/>
        <end position="22"/>
    </location>
</feature>
<dbReference type="InterPro" id="IPR011856">
    <property type="entry name" value="tRNA_endonuc-like_dom_sf"/>
</dbReference>
<dbReference type="OrthoDB" id="359256at2157"/>
<dbReference type="InterPro" id="IPR053148">
    <property type="entry name" value="PD-DEXK-like_domain"/>
</dbReference>
<organism evidence="4 5">
    <name type="scientific">Candidatus Methanoplasma termitum</name>
    <dbReference type="NCBI Taxonomy" id="1577791"/>
    <lineage>
        <taxon>Archaea</taxon>
        <taxon>Methanobacteriati</taxon>
        <taxon>Thermoplasmatota</taxon>
        <taxon>Thermoplasmata</taxon>
        <taxon>Methanomassiliicoccales</taxon>
        <taxon>Methanomassiliicoccaceae</taxon>
        <taxon>Candidatus Methanoplasma</taxon>
    </lineage>
</organism>
<dbReference type="PANTHER" id="PTHR30547">
    <property type="entry name" value="UNCHARACTERIZED PROTEIN YHCG-RELATED"/>
    <property type="match status" value="1"/>
</dbReference>
<dbReference type="GO" id="GO:0003676">
    <property type="term" value="F:nucleic acid binding"/>
    <property type="evidence" value="ECO:0007669"/>
    <property type="project" value="InterPro"/>
</dbReference>
<evidence type="ECO:0000313" key="4">
    <source>
        <dbReference type="EMBL" id="AIZ56873.1"/>
    </source>
</evidence>
<evidence type="ECO:0000313" key="5">
    <source>
        <dbReference type="Proteomes" id="UP000030787"/>
    </source>
</evidence>
<dbReference type="Gene3D" id="3.40.1350.10">
    <property type="match status" value="1"/>
</dbReference>
<dbReference type="EMBL" id="CP010070">
    <property type="protein sequence ID" value="AIZ56873.1"/>
    <property type="molecule type" value="Genomic_DNA"/>
</dbReference>